<gene>
    <name evidence="1" type="ORF">NVS47_09170</name>
</gene>
<sequence>MKKIAVISAILEEPGQAQQEFNSIVSSFKGIVKGRMGIPFEEEKIAVISLTIVGELNEINSLTGKLGNIKDVSVKTAISKKEI</sequence>
<comment type="caution">
    <text evidence="1">The sequence shown here is derived from an EMBL/GenBank/DDBJ whole genome shotgun (WGS) entry which is preliminary data.</text>
</comment>
<keyword evidence="2" id="KW-1185">Reference proteome</keyword>
<proteinExistence type="predicted"/>
<evidence type="ECO:0000313" key="1">
    <source>
        <dbReference type="EMBL" id="MCR6545675.1"/>
    </source>
</evidence>
<reference evidence="1 2" key="1">
    <citation type="submission" date="2022-08" db="EMBL/GenBank/DDBJ databases">
        <title>Proteogenomics of the novel Dehalobacterium formicoaceticum strain EZ94 highlights a key role of methyltransferases during anaerobic dichloromethane degradation.</title>
        <authorList>
            <person name="Wasmund K."/>
        </authorList>
    </citation>
    <scope>NUCLEOTIDE SEQUENCE [LARGE SCALE GENOMIC DNA]</scope>
    <source>
        <strain evidence="1 2">EZ94</strain>
    </source>
</reference>
<dbReference type="EMBL" id="JANPWE010000004">
    <property type="protein sequence ID" value="MCR6545675.1"/>
    <property type="molecule type" value="Genomic_DNA"/>
</dbReference>
<organism evidence="1 2">
    <name type="scientific">Dehalobacterium formicoaceticum</name>
    <dbReference type="NCBI Taxonomy" id="51515"/>
    <lineage>
        <taxon>Bacteria</taxon>
        <taxon>Bacillati</taxon>
        <taxon>Bacillota</taxon>
        <taxon>Clostridia</taxon>
        <taxon>Eubacteriales</taxon>
        <taxon>Peptococcaceae</taxon>
        <taxon>Dehalobacterium</taxon>
    </lineage>
</organism>
<dbReference type="RefSeq" id="WP_257913254.1">
    <property type="nucleotide sequence ID" value="NZ_JANPWE010000004.1"/>
</dbReference>
<dbReference type="InterPro" id="IPR027271">
    <property type="entry name" value="Acetolactate_synth/TF_NikR_C"/>
</dbReference>
<dbReference type="Gene3D" id="3.30.70.1150">
    <property type="entry name" value="ACT-like. Chain A, domain 2"/>
    <property type="match status" value="1"/>
</dbReference>
<evidence type="ECO:0000313" key="2">
    <source>
        <dbReference type="Proteomes" id="UP001524944"/>
    </source>
</evidence>
<dbReference type="Proteomes" id="UP001524944">
    <property type="component" value="Unassembled WGS sequence"/>
</dbReference>
<accession>A0ABT1Y468</accession>
<name>A0ABT1Y468_9FIRM</name>
<dbReference type="Pfam" id="PF21699">
    <property type="entry name" value="TM1266-like"/>
    <property type="match status" value="1"/>
</dbReference>
<protein>
    <submittedName>
        <fullName evidence="1">Iron-only hydrogenase system regulator</fullName>
    </submittedName>
</protein>
<dbReference type="NCBIfam" id="TIGR03959">
    <property type="entry name" value="hyd_TM1266"/>
    <property type="match status" value="1"/>
</dbReference>
<dbReference type="SUPFAM" id="SSF55021">
    <property type="entry name" value="ACT-like"/>
    <property type="match status" value="1"/>
</dbReference>
<dbReference type="InterPro" id="IPR023860">
    <property type="entry name" value="FeFe-hyd_TM1266"/>
</dbReference>
<dbReference type="InterPro" id="IPR045865">
    <property type="entry name" value="ACT-like_dom_sf"/>
</dbReference>